<dbReference type="Proteomes" id="UP000644699">
    <property type="component" value="Unassembled WGS sequence"/>
</dbReference>
<sequence length="218" mass="23734">MTRDIVWAGPAIEAIPVGRADLLLLDIDEVVLHFIDPFCALIAEYGARLSVDSFRLTGNVRSIATGTAVSGHELDKVTQRLYREQETRQPPVEGVQAALGELAPLTDIVFLTAMTPDHYPARRRLLDACGLPYPMIATTRSKGAVAAELMQRRTGRLVFVDDLPPNLLSVARSVPKASLVHLMANEIFRPHLPPMPAGTQAATGWPDAAAKIRRLLDG</sequence>
<gene>
    <name evidence="1" type="ORF">GCM10011390_03760</name>
</gene>
<keyword evidence="2" id="KW-1185">Reference proteome</keyword>
<name>A0A916ZCN6_9HYPH</name>
<proteinExistence type="predicted"/>
<dbReference type="RefSeq" id="WP_244639260.1">
    <property type="nucleotide sequence ID" value="NZ_BMIQ01000001.1"/>
</dbReference>
<reference evidence="1" key="2">
    <citation type="submission" date="2020-09" db="EMBL/GenBank/DDBJ databases">
        <authorList>
            <person name="Sun Q."/>
            <person name="Zhou Y."/>
        </authorList>
    </citation>
    <scope>NUCLEOTIDE SEQUENCE</scope>
    <source>
        <strain evidence="1">CGMCC 1.15367</strain>
    </source>
</reference>
<organism evidence="1 2">
    <name type="scientific">Aureimonas endophytica</name>
    <dbReference type="NCBI Taxonomy" id="2027858"/>
    <lineage>
        <taxon>Bacteria</taxon>
        <taxon>Pseudomonadati</taxon>
        <taxon>Pseudomonadota</taxon>
        <taxon>Alphaproteobacteria</taxon>
        <taxon>Hyphomicrobiales</taxon>
        <taxon>Aurantimonadaceae</taxon>
        <taxon>Aureimonas</taxon>
    </lineage>
</organism>
<protein>
    <submittedName>
        <fullName evidence="1">Uncharacterized protein</fullName>
    </submittedName>
</protein>
<accession>A0A916ZCN6</accession>
<evidence type="ECO:0000313" key="2">
    <source>
        <dbReference type="Proteomes" id="UP000644699"/>
    </source>
</evidence>
<reference evidence="1" key="1">
    <citation type="journal article" date="2014" name="Int. J. Syst. Evol. Microbiol.">
        <title>Complete genome sequence of Corynebacterium casei LMG S-19264T (=DSM 44701T), isolated from a smear-ripened cheese.</title>
        <authorList>
            <consortium name="US DOE Joint Genome Institute (JGI-PGF)"/>
            <person name="Walter F."/>
            <person name="Albersmeier A."/>
            <person name="Kalinowski J."/>
            <person name="Ruckert C."/>
        </authorList>
    </citation>
    <scope>NUCLEOTIDE SEQUENCE</scope>
    <source>
        <strain evidence="1">CGMCC 1.15367</strain>
    </source>
</reference>
<comment type="caution">
    <text evidence="1">The sequence shown here is derived from an EMBL/GenBank/DDBJ whole genome shotgun (WGS) entry which is preliminary data.</text>
</comment>
<dbReference type="EMBL" id="BMIQ01000001">
    <property type="protein sequence ID" value="GGD88242.1"/>
    <property type="molecule type" value="Genomic_DNA"/>
</dbReference>
<dbReference type="InterPro" id="IPR036412">
    <property type="entry name" value="HAD-like_sf"/>
</dbReference>
<evidence type="ECO:0000313" key="1">
    <source>
        <dbReference type="EMBL" id="GGD88242.1"/>
    </source>
</evidence>
<dbReference type="AlphaFoldDB" id="A0A916ZCN6"/>
<dbReference type="SUPFAM" id="SSF56784">
    <property type="entry name" value="HAD-like"/>
    <property type="match status" value="1"/>
</dbReference>